<feature type="domain" description="HAMP" evidence="11">
    <location>
        <begin position="83"/>
        <end position="135"/>
    </location>
</feature>
<proteinExistence type="predicted"/>
<keyword evidence="3" id="KW-0597">Phosphoprotein</keyword>
<dbReference type="PROSITE" id="PS50885">
    <property type="entry name" value="HAMP"/>
    <property type="match status" value="1"/>
</dbReference>
<evidence type="ECO:0000313" key="12">
    <source>
        <dbReference type="EMBL" id="MBU9856329.1"/>
    </source>
</evidence>
<keyword evidence="4 12" id="KW-0808">Transferase</keyword>
<keyword evidence="6 12" id="KW-0418">Kinase</keyword>
<dbReference type="InterPro" id="IPR003661">
    <property type="entry name" value="HisK_dim/P_dom"/>
</dbReference>
<sequence>MTSMRRRLLVMLALILFVTQLTSVFWLWHESQEQINLLVNDTLSAKVRNAHVEKEIAEAIASLIAPSLLMMSITLILSFWAISWIIRPLNQLQKRLETRSADNLSPLPLNSEIREVVAVTNALNQLFSRLSSTIQQERLFTADAAHELRTPLAGVRLHLEIMQKNGVEGSDMLITRIDLLIHTIEQLLMLARAGQNFAKGEYQQVDLISNVMTPLEEELREMLDERGQKLKMHLPAFAEIQGDAVLLRLMVRNLVENAHRYSPENSDITITIVPKNNGFLIQIDDAGPGIDENKTSELTQAFKRSDQRYGGSGLGLNIVVRITHLHAGILTLRNRIDNAGLSAQCWLPDVALQSSLIPSTDISNIAY</sequence>
<dbReference type="NCBIfam" id="NF008025">
    <property type="entry name" value="PRK10755.1"/>
    <property type="match status" value="1"/>
</dbReference>
<dbReference type="GO" id="GO:0004673">
    <property type="term" value="F:protein histidine kinase activity"/>
    <property type="evidence" value="ECO:0007669"/>
    <property type="project" value="UniProtKB-EC"/>
</dbReference>
<feature type="domain" description="Histidine kinase" evidence="10">
    <location>
        <begin position="143"/>
        <end position="351"/>
    </location>
</feature>
<evidence type="ECO:0000256" key="6">
    <source>
        <dbReference type="ARBA" id="ARBA00022777"/>
    </source>
</evidence>
<evidence type="ECO:0000256" key="7">
    <source>
        <dbReference type="ARBA" id="ARBA00022989"/>
    </source>
</evidence>
<organism evidence="12 13">
    <name type="scientific">Rahnella bonaserana</name>
    <dbReference type="NCBI Taxonomy" id="2816248"/>
    <lineage>
        <taxon>Bacteria</taxon>
        <taxon>Pseudomonadati</taxon>
        <taxon>Pseudomonadota</taxon>
        <taxon>Gammaproteobacteria</taxon>
        <taxon>Enterobacterales</taxon>
        <taxon>Yersiniaceae</taxon>
        <taxon>Rahnella</taxon>
    </lineage>
</organism>
<dbReference type="CDD" id="cd00082">
    <property type="entry name" value="HisKA"/>
    <property type="match status" value="1"/>
</dbReference>
<dbReference type="PROSITE" id="PS50109">
    <property type="entry name" value="HIS_KIN"/>
    <property type="match status" value="1"/>
</dbReference>
<name>A0ABS6LWD8_9GAMM</name>
<dbReference type="InterPro" id="IPR005467">
    <property type="entry name" value="His_kinase_dom"/>
</dbReference>
<dbReference type="RefSeq" id="WP_217173631.1">
    <property type="nucleotide sequence ID" value="NZ_JAFMOW010000063.1"/>
</dbReference>
<protein>
    <recommendedName>
        <fullName evidence="2">histidine kinase</fullName>
        <ecNumber evidence="2">2.7.13.3</ecNumber>
    </recommendedName>
</protein>
<evidence type="ECO:0000256" key="4">
    <source>
        <dbReference type="ARBA" id="ARBA00022679"/>
    </source>
</evidence>
<evidence type="ECO:0000256" key="3">
    <source>
        <dbReference type="ARBA" id="ARBA00022553"/>
    </source>
</evidence>
<dbReference type="SMART" id="SM00387">
    <property type="entry name" value="HATPase_c"/>
    <property type="match status" value="1"/>
</dbReference>
<dbReference type="EMBL" id="JAFMOW010000063">
    <property type="protein sequence ID" value="MBU9856329.1"/>
    <property type="molecule type" value="Genomic_DNA"/>
</dbReference>
<evidence type="ECO:0000259" key="11">
    <source>
        <dbReference type="PROSITE" id="PS50885"/>
    </source>
</evidence>
<evidence type="ECO:0000256" key="8">
    <source>
        <dbReference type="ARBA" id="ARBA00023012"/>
    </source>
</evidence>
<dbReference type="Pfam" id="PF00512">
    <property type="entry name" value="HisKA"/>
    <property type="match status" value="1"/>
</dbReference>
<keyword evidence="5 9" id="KW-0812">Transmembrane</keyword>
<gene>
    <name evidence="12" type="primary">pmrB</name>
    <name evidence="12" type="ORF">J1778_13685</name>
</gene>
<evidence type="ECO:0000259" key="10">
    <source>
        <dbReference type="PROSITE" id="PS50109"/>
    </source>
</evidence>
<evidence type="ECO:0000256" key="2">
    <source>
        <dbReference type="ARBA" id="ARBA00012438"/>
    </source>
</evidence>
<evidence type="ECO:0000256" key="1">
    <source>
        <dbReference type="ARBA" id="ARBA00000085"/>
    </source>
</evidence>
<accession>A0ABS6LWD8</accession>
<dbReference type="InterPro" id="IPR050428">
    <property type="entry name" value="TCS_sensor_his_kinase"/>
</dbReference>
<dbReference type="SMART" id="SM00388">
    <property type="entry name" value="HisKA"/>
    <property type="match status" value="1"/>
</dbReference>
<reference evidence="12 13" key="1">
    <citation type="submission" date="2021-03" db="EMBL/GenBank/DDBJ databases">
        <title>Five novel Rahnella species.</title>
        <authorList>
            <person name="Brady C."/>
            <person name="Asselin J."/>
            <person name="Beer S."/>
            <person name="Bruberg M.B."/>
            <person name="Crampton B."/>
            <person name="Venter S."/>
            <person name="Arnold D."/>
            <person name="Denman S."/>
        </authorList>
    </citation>
    <scope>NUCLEOTIDE SEQUENCE [LARGE SCALE GENOMIC DNA]</scope>
    <source>
        <strain evidence="12 13">H11b</strain>
    </source>
</reference>
<comment type="caution">
    <text evidence="12">The sequence shown here is derived from an EMBL/GenBank/DDBJ whole genome shotgun (WGS) entry which is preliminary data.</text>
</comment>
<dbReference type="Proteomes" id="UP000734343">
    <property type="component" value="Unassembled WGS sequence"/>
</dbReference>
<keyword evidence="13" id="KW-1185">Reference proteome</keyword>
<comment type="catalytic activity">
    <reaction evidence="1">
        <text>ATP + protein L-histidine = ADP + protein N-phospho-L-histidine.</text>
        <dbReference type="EC" id="2.7.13.3"/>
    </reaction>
</comment>
<evidence type="ECO:0000256" key="9">
    <source>
        <dbReference type="SAM" id="Phobius"/>
    </source>
</evidence>
<evidence type="ECO:0000313" key="13">
    <source>
        <dbReference type="Proteomes" id="UP000734343"/>
    </source>
</evidence>
<dbReference type="PANTHER" id="PTHR45436">
    <property type="entry name" value="SENSOR HISTIDINE KINASE YKOH"/>
    <property type="match status" value="1"/>
</dbReference>
<dbReference type="PANTHER" id="PTHR45436:SF7">
    <property type="entry name" value="SENSOR PROTEIN BASS"/>
    <property type="match status" value="1"/>
</dbReference>
<evidence type="ECO:0000256" key="5">
    <source>
        <dbReference type="ARBA" id="ARBA00022692"/>
    </source>
</evidence>
<feature type="transmembrane region" description="Helical" evidence="9">
    <location>
        <begin position="63"/>
        <end position="86"/>
    </location>
</feature>
<dbReference type="InterPro" id="IPR003660">
    <property type="entry name" value="HAMP_dom"/>
</dbReference>
<dbReference type="InterPro" id="IPR003594">
    <property type="entry name" value="HATPase_dom"/>
</dbReference>
<keyword evidence="9" id="KW-0472">Membrane</keyword>
<keyword evidence="7 9" id="KW-1133">Transmembrane helix</keyword>
<dbReference type="Pfam" id="PF02518">
    <property type="entry name" value="HATPase_c"/>
    <property type="match status" value="1"/>
</dbReference>
<keyword evidence="8" id="KW-0902">Two-component regulatory system</keyword>
<dbReference type="EC" id="2.7.13.3" evidence="2"/>